<dbReference type="EMBL" id="JAINUF010000020">
    <property type="protein sequence ID" value="KAJ8336140.1"/>
    <property type="molecule type" value="Genomic_DNA"/>
</dbReference>
<dbReference type="Proteomes" id="UP001152622">
    <property type="component" value="Chromosome 20"/>
</dbReference>
<dbReference type="PANTHER" id="PTHR19964:SF89">
    <property type="entry name" value="INACTIVATION-NO-AFTER-POTENTIAL D PROTEIN-LIKE PROTEIN"/>
    <property type="match status" value="1"/>
</dbReference>
<dbReference type="SMART" id="SM00228">
    <property type="entry name" value="PDZ"/>
    <property type="match status" value="1"/>
</dbReference>
<feature type="non-terminal residue" evidence="3">
    <location>
        <position position="254"/>
    </location>
</feature>
<evidence type="ECO:0000259" key="2">
    <source>
        <dbReference type="PROSITE" id="PS50106"/>
    </source>
</evidence>
<keyword evidence="4" id="KW-1185">Reference proteome</keyword>
<evidence type="ECO:0000313" key="4">
    <source>
        <dbReference type="Proteomes" id="UP001152622"/>
    </source>
</evidence>
<dbReference type="InterPro" id="IPR051342">
    <property type="entry name" value="PDZ_scaffold"/>
</dbReference>
<protein>
    <recommendedName>
        <fullName evidence="2">PDZ domain-containing protein</fullName>
    </recommendedName>
</protein>
<dbReference type="InterPro" id="IPR036034">
    <property type="entry name" value="PDZ_sf"/>
</dbReference>
<dbReference type="InterPro" id="IPR001478">
    <property type="entry name" value="PDZ"/>
</dbReference>
<sequence length="254" mass="27552">MRRRLIVTTTPPRQPCWLLMATTAPGTRRKGPARTPAARTHPIRPPPASGTPFERTITVAKGNSSLGMTVSAIKDGSGMIIRSIVHGGSISRDGRLGVGDSILAINAEPTVNLTNAQGRALLRRQSLIGPDISVTYVPAEHLKEYRATLRPLAQDDVEVDALPDLRRKVSGLTERERGEGEETELEHRQLEPAKEVRITKREGKSLGISIMGGRGMGSRLSNGEVMRGIFIKHILEDSPAGRNGTLKPGDRLVE</sequence>
<feature type="domain" description="PDZ" evidence="2">
    <location>
        <begin position="195"/>
        <end position="254"/>
    </location>
</feature>
<name>A0A9Q1ECB8_SYNKA</name>
<dbReference type="PROSITE" id="PS50106">
    <property type="entry name" value="PDZ"/>
    <property type="match status" value="2"/>
</dbReference>
<reference evidence="3" key="1">
    <citation type="journal article" date="2023" name="Science">
        <title>Genome structures resolve the early diversification of teleost fishes.</title>
        <authorList>
            <person name="Parey E."/>
            <person name="Louis A."/>
            <person name="Montfort J."/>
            <person name="Bouchez O."/>
            <person name="Roques C."/>
            <person name="Iampietro C."/>
            <person name="Lluch J."/>
            <person name="Castinel A."/>
            <person name="Donnadieu C."/>
            <person name="Desvignes T."/>
            <person name="Floi Bucao C."/>
            <person name="Jouanno E."/>
            <person name="Wen M."/>
            <person name="Mejri S."/>
            <person name="Dirks R."/>
            <person name="Jansen H."/>
            <person name="Henkel C."/>
            <person name="Chen W.J."/>
            <person name="Zahm M."/>
            <person name="Cabau C."/>
            <person name="Klopp C."/>
            <person name="Thompson A.W."/>
            <person name="Robinson-Rechavi M."/>
            <person name="Braasch I."/>
            <person name="Lecointre G."/>
            <person name="Bobe J."/>
            <person name="Postlethwait J.H."/>
            <person name="Berthelot C."/>
            <person name="Roest Crollius H."/>
            <person name="Guiguen Y."/>
        </authorList>
    </citation>
    <scope>NUCLEOTIDE SEQUENCE</scope>
    <source>
        <strain evidence="3">WJC10195</strain>
    </source>
</reference>
<dbReference type="OrthoDB" id="8963953at2759"/>
<organism evidence="3 4">
    <name type="scientific">Synaphobranchus kaupii</name>
    <name type="common">Kaup's arrowtooth eel</name>
    <dbReference type="NCBI Taxonomy" id="118154"/>
    <lineage>
        <taxon>Eukaryota</taxon>
        <taxon>Metazoa</taxon>
        <taxon>Chordata</taxon>
        <taxon>Craniata</taxon>
        <taxon>Vertebrata</taxon>
        <taxon>Euteleostomi</taxon>
        <taxon>Actinopterygii</taxon>
        <taxon>Neopterygii</taxon>
        <taxon>Teleostei</taxon>
        <taxon>Anguilliformes</taxon>
        <taxon>Synaphobranchidae</taxon>
        <taxon>Synaphobranchus</taxon>
    </lineage>
</organism>
<proteinExistence type="predicted"/>
<dbReference type="Pfam" id="PF00595">
    <property type="entry name" value="PDZ"/>
    <property type="match status" value="2"/>
</dbReference>
<dbReference type="PANTHER" id="PTHR19964">
    <property type="entry name" value="MULTIPLE PDZ DOMAIN PROTEIN"/>
    <property type="match status" value="1"/>
</dbReference>
<dbReference type="Gene3D" id="2.30.42.10">
    <property type="match status" value="2"/>
</dbReference>
<dbReference type="AlphaFoldDB" id="A0A9Q1ECB8"/>
<evidence type="ECO:0000313" key="3">
    <source>
        <dbReference type="EMBL" id="KAJ8336140.1"/>
    </source>
</evidence>
<dbReference type="SUPFAM" id="SSF50156">
    <property type="entry name" value="PDZ domain-like"/>
    <property type="match status" value="2"/>
</dbReference>
<dbReference type="CDD" id="cd06670">
    <property type="entry name" value="PDZ6_MUPP1-like"/>
    <property type="match status" value="1"/>
</dbReference>
<evidence type="ECO:0000256" key="1">
    <source>
        <dbReference type="SAM" id="MobiDB-lite"/>
    </source>
</evidence>
<comment type="caution">
    <text evidence="3">The sequence shown here is derived from an EMBL/GenBank/DDBJ whole genome shotgun (WGS) entry which is preliminary data.</text>
</comment>
<gene>
    <name evidence="3" type="ORF">SKAU_G00394830</name>
</gene>
<feature type="region of interest" description="Disordered" evidence="1">
    <location>
        <begin position="23"/>
        <end position="53"/>
    </location>
</feature>
<feature type="domain" description="PDZ" evidence="2">
    <location>
        <begin position="56"/>
        <end position="124"/>
    </location>
</feature>
<accession>A0A9Q1ECB8</accession>